<feature type="domain" description="Myb-like" evidence="2">
    <location>
        <begin position="123"/>
        <end position="165"/>
    </location>
</feature>
<dbReference type="KEGG" id="ehx:EMIHUDRAFT_232789"/>
<dbReference type="Proteomes" id="UP000013827">
    <property type="component" value="Unassembled WGS sequence"/>
</dbReference>
<reference evidence="3" key="2">
    <citation type="submission" date="2024-10" db="UniProtKB">
        <authorList>
            <consortium name="EnsemblProtists"/>
        </authorList>
    </citation>
    <scope>IDENTIFICATION</scope>
</reference>
<organism evidence="3 4">
    <name type="scientific">Emiliania huxleyi (strain CCMP1516)</name>
    <dbReference type="NCBI Taxonomy" id="280463"/>
    <lineage>
        <taxon>Eukaryota</taxon>
        <taxon>Haptista</taxon>
        <taxon>Haptophyta</taxon>
        <taxon>Prymnesiophyceae</taxon>
        <taxon>Isochrysidales</taxon>
        <taxon>Noelaerhabdaceae</taxon>
        <taxon>Emiliania</taxon>
    </lineage>
</organism>
<name>A0A0D3K3X2_EMIH1</name>
<feature type="domain" description="Myb-like" evidence="2">
    <location>
        <begin position="183"/>
        <end position="225"/>
    </location>
</feature>
<dbReference type="AlphaFoldDB" id="A0A0D3K3X2"/>
<evidence type="ECO:0000256" key="1">
    <source>
        <dbReference type="SAM" id="MobiDB-lite"/>
    </source>
</evidence>
<dbReference type="Pfam" id="PF00249">
    <property type="entry name" value="Myb_DNA-binding"/>
    <property type="match status" value="4"/>
</dbReference>
<dbReference type="InterPro" id="IPR001005">
    <property type="entry name" value="SANT/Myb"/>
</dbReference>
<feature type="region of interest" description="Disordered" evidence="1">
    <location>
        <begin position="153"/>
        <end position="173"/>
    </location>
</feature>
<feature type="compositionally biased region" description="Low complexity" evidence="1">
    <location>
        <begin position="229"/>
        <end position="239"/>
    </location>
</feature>
<feature type="compositionally biased region" description="Basic and acidic residues" evidence="1">
    <location>
        <begin position="46"/>
        <end position="56"/>
    </location>
</feature>
<dbReference type="HOGENOM" id="CLU_1091696_0_0_1"/>
<feature type="region of interest" description="Disordered" evidence="1">
    <location>
        <begin position="91"/>
        <end position="115"/>
    </location>
</feature>
<dbReference type="GeneID" id="17275730"/>
<dbReference type="PROSITE" id="PS50090">
    <property type="entry name" value="MYB_LIKE"/>
    <property type="match status" value="3"/>
</dbReference>
<sequence>MIGWTADDDALVKAGQEAGESWADIAKRLPGRSADSVKSRSKRLKRQPDTSVKHEPVKRELVRWTAADDALVKAGQEAGESWVDIAKRLPGRSAESVKSRSNRLKRQPDTSVKHEPVKRELVRWTAADDALVKAGQEAGESWVDIAKRLPGRSADSVKSRFDRLKRQPDTSVKHEPVKRELVRWTAADDALLKAGQEAGESWVDIAKRLPGRSAESVKSRSNRLKGPADKSAGGAAAQAKSKKAPPKKAAQDSAG</sequence>
<dbReference type="SMART" id="SM00717">
    <property type="entry name" value="SANT"/>
    <property type="match status" value="4"/>
</dbReference>
<dbReference type="RefSeq" id="XP_005782886.1">
    <property type="nucleotide sequence ID" value="XM_005782829.1"/>
</dbReference>
<feature type="compositionally biased region" description="Basic and acidic residues" evidence="1">
    <location>
        <begin position="106"/>
        <end position="115"/>
    </location>
</feature>
<dbReference type="InterPro" id="IPR009057">
    <property type="entry name" value="Homeodomain-like_sf"/>
</dbReference>
<feature type="compositionally biased region" description="Basic and acidic residues" evidence="1">
    <location>
        <begin position="155"/>
        <end position="173"/>
    </location>
</feature>
<evidence type="ECO:0000313" key="4">
    <source>
        <dbReference type="Proteomes" id="UP000013827"/>
    </source>
</evidence>
<keyword evidence="4" id="KW-1185">Reference proteome</keyword>
<feature type="region of interest" description="Disordered" evidence="1">
    <location>
        <begin position="23"/>
        <end position="56"/>
    </location>
</feature>
<feature type="domain" description="Myb-like" evidence="2">
    <location>
        <begin position="4"/>
        <end position="45"/>
    </location>
</feature>
<dbReference type="PaxDb" id="2903-EOD30457"/>
<dbReference type="InterPro" id="IPR050560">
    <property type="entry name" value="MYB_TF"/>
</dbReference>
<dbReference type="Gene3D" id="1.10.10.60">
    <property type="entry name" value="Homeodomain-like"/>
    <property type="match status" value="4"/>
</dbReference>
<evidence type="ECO:0000259" key="2">
    <source>
        <dbReference type="PROSITE" id="PS50090"/>
    </source>
</evidence>
<dbReference type="CDD" id="cd00167">
    <property type="entry name" value="SANT"/>
    <property type="match status" value="4"/>
</dbReference>
<proteinExistence type="predicted"/>
<reference evidence="4" key="1">
    <citation type="journal article" date="2013" name="Nature">
        <title>Pan genome of the phytoplankton Emiliania underpins its global distribution.</title>
        <authorList>
            <person name="Read B.A."/>
            <person name="Kegel J."/>
            <person name="Klute M.J."/>
            <person name="Kuo A."/>
            <person name="Lefebvre S.C."/>
            <person name="Maumus F."/>
            <person name="Mayer C."/>
            <person name="Miller J."/>
            <person name="Monier A."/>
            <person name="Salamov A."/>
            <person name="Young J."/>
            <person name="Aguilar M."/>
            <person name="Claverie J.M."/>
            <person name="Frickenhaus S."/>
            <person name="Gonzalez K."/>
            <person name="Herman E.K."/>
            <person name="Lin Y.C."/>
            <person name="Napier J."/>
            <person name="Ogata H."/>
            <person name="Sarno A.F."/>
            <person name="Shmutz J."/>
            <person name="Schroeder D."/>
            <person name="de Vargas C."/>
            <person name="Verret F."/>
            <person name="von Dassow P."/>
            <person name="Valentin K."/>
            <person name="Van de Peer Y."/>
            <person name="Wheeler G."/>
            <person name="Dacks J.B."/>
            <person name="Delwiche C.F."/>
            <person name="Dyhrman S.T."/>
            <person name="Glockner G."/>
            <person name="John U."/>
            <person name="Richards T."/>
            <person name="Worden A.Z."/>
            <person name="Zhang X."/>
            <person name="Grigoriev I.V."/>
            <person name="Allen A.E."/>
            <person name="Bidle K."/>
            <person name="Borodovsky M."/>
            <person name="Bowler C."/>
            <person name="Brownlee C."/>
            <person name="Cock J.M."/>
            <person name="Elias M."/>
            <person name="Gladyshev V.N."/>
            <person name="Groth M."/>
            <person name="Guda C."/>
            <person name="Hadaegh A."/>
            <person name="Iglesias-Rodriguez M.D."/>
            <person name="Jenkins J."/>
            <person name="Jones B.M."/>
            <person name="Lawson T."/>
            <person name="Leese F."/>
            <person name="Lindquist E."/>
            <person name="Lobanov A."/>
            <person name="Lomsadze A."/>
            <person name="Malik S.B."/>
            <person name="Marsh M.E."/>
            <person name="Mackinder L."/>
            <person name="Mock T."/>
            <person name="Mueller-Roeber B."/>
            <person name="Pagarete A."/>
            <person name="Parker M."/>
            <person name="Probert I."/>
            <person name="Quesneville H."/>
            <person name="Raines C."/>
            <person name="Rensing S.A."/>
            <person name="Riano-Pachon D.M."/>
            <person name="Richier S."/>
            <person name="Rokitta S."/>
            <person name="Shiraiwa Y."/>
            <person name="Soanes D.M."/>
            <person name="van der Giezen M."/>
            <person name="Wahlund T.M."/>
            <person name="Williams B."/>
            <person name="Wilson W."/>
            <person name="Wolfe G."/>
            <person name="Wurch L.L."/>
        </authorList>
    </citation>
    <scope>NUCLEOTIDE SEQUENCE</scope>
</reference>
<feature type="region of interest" description="Disordered" evidence="1">
    <location>
        <begin position="207"/>
        <end position="255"/>
    </location>
</feature>
<dbReference type="SUPFAM" id="SSF46689">
    <property type="entry name" value="Homeodomain-like"/>
    <property type="match status" value="2"/>
</dbReference>
<dbReference type="EnsemblProtists" id="EOD30457">
    <property type="protein sequence ID" value="EOD30457"/>
    <property type="gene ID" value="EMIHUDRAFT_232789"/>
</dbReference>
<accession>A0A0D3K3X2</accession>
<evidence type="ECO:0000313" key="3">
    <source>
        <dbReference type="EnsemblProtists" id="EOD30457"/>
    </source>
</evidence>
<dbReference type="PANTHER" id="PTHR45614">
    <property type="entry name" value="MYB PROTEIN-RELATED"/>
    <property type="match status" value="1"/>
</dbReference>
<protein>
    <recommendedName>
        <fullName evidence="2">Myb-like domain-containing protein</fullName>
    </recommendedName>
</protein>